<accession>A0ABN2SL92</accession>
<evidence type="ECO:0008006" key="3">
    <source>
        <dbReference type="Google" id="ProtNLM"/>
    </source>
</evidence>
<dbReference type="Proteomes" id="UP001501116">
    <property type="component" value="Unassembled WGS sequence"/>
</dbReference>
<protein>
    <recommendedName>
        <fullName evidence="3">Zinc-finger</fullName>
    </recommendedName>
</protein>
<evidence type="ECO:0000313" key="1">
    <source>
        <dbReference type="EMBL" id="GAA1988687.1"/>
    </source>
</evidence>
<name>A0ABN2SL92_9PSEU</name>
<dbReference type="Pfam" id="PF16827">
    <property type="entry name" value="zf-HC3"/>
    <property type="match status" value="1"/>
</dbReference>
<gene>
    <name evidence="1" type="ORF">GCM10009754_78550</name>
</gene>
<keyword evidence="2" id="KW-1185">Reference proteome</keyword>
<dbReference type="EMBL" id="BAAANN010000049">
    <property type="protein sequence ID" value="GAA1988687.1"/>
    <property type="molecule type" value="Genomic_DNA"/>
</dbReference>
<organism evidence="1 2">
    <name type="scientific">Amycolatopsis minnesotensis</name>
    <dbReference type="NCBI Taxonomy" id="337894"/>
    <lineage>
        <taxon>Bacteria</taxon>
        <taxon>Bacillati</taxon>
        <taxon>Actinomycetota</taxon>
        <taxon>Actinomycetes</taxon>
        <taxon>Pseudonocardiales</taxon>
        <taxon>Pseudonocardiaceae</taxon>
        <taxon>Amycolatopsis</taxon>
    </lineage>
</organism>
<dbReference type="RefSeq" id="WP_344430546.1">
    <property type="nucleotide sequence ID" value="NZ_BAAANN010000049.1"/>
</dbReference>
<proteinExistence type="predicted"/>
<sequence>MLQWQQAEGLRHALEGRAPAEGASFVALCGISVTVTRADIPELGGHWFDPTCLPCERAWLAR</sequence>
<comment type="caution">
    <text evidence="1">The sequence shown here is derived from an EMBL/GenBank/DDBJ whole genome shotgun (WGS) entry which is preliminary data.</text>
</comment>
<evidence type="ECO:0000313" key="2">
    <source>
        <dbReference type="Proteomes" id="UP001501116"/>
    </source>
</evidence>
<dbReference type="Gene3D" id="2.30.30.990">
    <property type="entry name" value="Malonyl-[acyl-carrier protein] O-methyltransferase, zinc-finger motif"/>
    <property type="match status" value="1"/>
</dbReference>
<reference evidence="1 2" key="1">
    <citation type="journal article" date="2019" name="Int. J. Syst. Evol. Microbiol.">
        <title>The Global Catalogue of Microorganisms (GCM) 10K type strain sequencing project: providing services to taxonomists for standard genome sequencing and annotation.</title>
        <authorList>
            <consortium name="The Broad Institute Genomics Platform"/>
            <consortium name="The Broad Institute Genome Sequencing Center for Infectious Disease"/>
            <person name="Wu L."/>
            <person name="Ma J."/>
        </authorList>
    </citation>
    <scope>NUCLEOTIDE SEQUENCE [LARGE SCALE GENOMIC DNA]</scope>
    <source>
        <strain evidence="1 2">JCM 14545</strain>
    </source>
</reference>
<dbReference type="InterPro" id="IPR031795">
    <property type="entry name" value="Zf-HC3"/>
</dbReference>